<feature type="chain" id="PRO_5034821259" description="ZP domain-containing protein" evidence="14">
    <location>
        <begin position="48"/>
        <end position="1001"/>
    </location>
</feature>
<organism evidence="16 17">
    <name type="scientific">Eptatretus burgeri</name>
    <name type="common">Inshore hagfish</name>
    <dbReference type="NCBI Taxonomy" id="7764"/>
    <lineage>
        <taxon>Eukaryota</taxon>
        <taxon>Metazoa</taxon>
        <taxon>Chordata</taxon>
        <taxon>Craniata</taxon>
        <taxon>Vertebrata</taxon>
        <taxon>Cyclostomata</taxon>
        <taxon>Myxini</taxon>
        <taxon>Myxiniformes</taxon>
        <taxon>Myxinidae</taxon>
        <taxon>Eptatretinae</taxon>
        <taxon>Eptatretus</taxon>
    </lineage>
</organism>
<evidence type="ECO:0000259" key="15">
    <source>
        <dbReference type="PROSITE" id="PS51034"/>
    </source>
</evidence>
<dbReference type="InterPro" id="IPR042235">
    <property type="entry name" value="ZP-C_dom"/>
</dbReference>
<dbReference type="Pfam" id="PF23344">
    <property type="entry name" value="ZP-N"/>
    <property type="match status" value="1"/>
</dbReference>
<evidence type="ECO:0000256" key="14">
    <source>
        <dbReference type="SAM" id="SignalP"/>
    </source>
</evidence>
<evidence type="ECO:0000313" key="17">
    <source>
        <dbReference type="Proteomes" id="UP000694388"/>
    </source>
</evidence>
<evidence type="ECO:0000256" key="4">
    <source>
        <dbReference type="ARBA" id="ARBA00022530"/>
    </source>
</evidence>
<keyword evidence="9" id="KW-1015">Disulfide bond</keyword>
<feature type="domain" description="ZP" evidence="15">
    <location>
        <begin position="627"/>
        <end position="897"/>
    </location>
</feature>
<keyword evidence="5" id="KW-0165">Cleavage on pair of basic residues</keyword>
<dbReference type="GO" id="GO:0060468">
    <property type="term" value="P:prevention of polyspermy"/>
    <property type="evidence" value="ECO:0007669"/>
    <property type="project" value="TreeGrafter"/>
</dbReference>
<evidence type="ECO:0000256" key="3">
    <source>
        <dbReference type="ARBA" id="ARBA00022525"/>
    </source>
</evidence>
<keyword evidence="6 13" id="KW-0812">Transmembrane</keyword>
<evidence type="ECO:0000256" key="12">
    <source>
        <dbReference type="ARBA" id="ARBA00024183"/>
    </source>
</evidence>
<keyword evidence="10" id="KW-0325">Glycoprotein</keyword>
<dbReference type="InterPro" id="IPR001507">
    <property type="entry name" value="ZP_dom"/>
</dbReference>
<proteinExistence type="predicted"/>
<dbReference type="PRINTS" id="PR00023">
    <property type="entry name" value="ZPELLUCIDA"/>
</dbReference>
<accession>A0A8C4QQB6</accession>
<dbReference type="Ensembl" id="ENSEBUT00000019282.1">
    <property type="protein sequence ID" value="ENSEBUP00000018706.1"/>
    <property type="gene ID" value="ENSEBUG00000011679.1"/>
</dbReference>
<sequence>MGSFFYFLARSVFTMCRLVGFRSGNARWSLGRSIILLMFLFFGGVSTEGEPCVTAGTLPQRQPLEIRCNASAMGLMIPKHMISHSWQLYIIDRDLEIPVTPELIRRCKYSLVMDPAGNALFMSQYKGCYVQRKPGLQDVLKLTVGLEIDGDKNMYTVACSKPGLGMRSLGLVNSIDPGPPPFTFRNVSVECSNNYMMAVIPRTIPGFDELPSTDDRVASLFVWQLEVEEFGEKVRLTVEEAPSHGLKLTSSPDKLHVRVAYTAPCVQNFEFRTVKSHFTNLTLRYGLATPTLIIIIPMYCVPDPVRCNQTHMIAVFPEVQTGPISSLMINHYFVPIAELESYKVSLERVTENGISGYVVTVAKDSPVMLSEHCYIHDKPGLVYKLLLELQYLDRPVYTYRVHGACLCTPLQPDTPEIICDEVAHRMIANTGAVYATALDITRLQLNGFLLLGLPQDRGLLYKYGITHLGEPNMFSIYVNIPAPAYGVNVVQQTSTSRTYLAEVDVQVRDERGIHYHFCFNVSCTFPYQRVGQVLCTRSTLGCAFPIFDIIGFTMRVAGHLVEDLLGQGYSLRHNSTHTLLEVQHNAPHVESQTLQNGTTVRRLTLELTNDYGVTEKYLIVCPFSTAACMPDGMMVFEVWSKSTTPPLNLSAAHLPRDPSCKPISLNDERAIFSFPISACGTQRSIHNGKARYSNEVVAFMFDSSTKRIARNSEFRLTVMCEYLLEDDVKLTVMSQTVKPPLPVEDRGPLRLNMRLFQDGLYNSAYQINDFPVVRVLRQPVFLQVEVMGRSDPALELFLDDCWATNTADATSQPQWDVVTDGCPSPGDNYPTVLHVVVSANQLQHPLSHYKRFEVKAFVFMDTANMPLQSTVYFHCSAVVCDTSHPDLASCQSNCAKPFTSDRMIRRRGRSVQDVQGVFKDTISLNNPIIVDLDVMDNKLGEVPQQAATLTTRSHLIAAFVACVTFALVFLAGGLFMLSRAHSSMMCARWLWLKLPSSDRVP</sequence>
<dbReference type="GO" id="GO:0007339">
    <property type="term" value="P:binding of sperm to zona pellucida"/>
    <property type="evidence" value="ECO:0007669"/>
    <property type="project" value="TreeGrafter"/>
</dbReference>
<dbReference type="GO" id="GO:0005886">
    <property type="term" value="C:plasma membrane"/>
    <property type="evidence" value="ECO:0007669"/>
    <property type="project" value="UniProtKB-SubCell"/>
</dbReference>
<dbReference type="InterPro" id="IPR048290">
    <property type="entry name" value="ZP_chr"/>
</dbReference>
<evidence type="ECO:0000256" key="2">
    <source>
        <dbReference type="ARBA" id="ARBA00022475"/>
    </source>
</evidence>
<keyword evidence="3" id="KW-0964">Secreted</keyword>
<evidence type="ECO:0000256" key="10">
    <source>
        <dbReference type="ARBA" id="ARBA00023180"/>
    </source>
</evidence>
<keyword evidence="2" id="KW-1003">Cell membrane</keyword>
<evidence type="ECO:0000256" key="7">
    <source>
        <dbReference type="ARBA" id="ARBA00022989"/>
    </source>
</evidence>
<evidence type="ECO:0000313" key="16">
    <source>
        <dbReference type="Ensembl" id="ENSEBUP00000018706.1"/>
    </source>
</evidence>
<evidence type="ECO:0000256" key="11">
    <source>
        <dbReference type="ARBA" id="ARBA00023279"/>
    </source>
</evidence>
<feature type="transmembrane region" description="Helical" evidence="13">
    <location>
        <begin position="955"/>
        <end position="977"/>
    </location>
</feature>
<dbReference type="Gene3D" id="2.60.40.3210">
    <property type="entry name" value="Zona pellucida, ZP-N domain"/>
    <property type="match status" value="1"/>
</dbReference>
<keyword evidence="7 13" id="KW-1133">Transmembrane helix</keyword>
<feature type="signal peptide" evidence="14">
    <location>
        <begin position="1"/>
        <end position="47"/>
    </location>
</feature>
<dbReference type="Proteomes" id="UP000694388">
    <property type="component" value="Unplaced"/>
</dbReference>
<dbReference type="GO" id="GO:0032190">
    <property type="term" value="F:acrosin binding"/>
    <property type="evidence" value="ECO:0007669"/>
    <property type="project" value="TreeGrafter"/>
</dbReference>
<evidence type="ECO:0000256" key="13">
    <source>
        <dbReference type="SAM" id="Phobius"/>
    </source>
</evidence>
<dbReference type="GO" id="GO:0035805">
    <property type="term" value="C:egg coat"/>
    <property type="evidence" value="ECO:0007669"/>
    <property type="project" value="UniProtKB-SubCell"/>
</dbReference>
<name>A0A8C4QQB6_EPTBU</name>
<keyword evidence="11" id="KW-0278">Fertilization</keyword>
<dbReference type="OMA" id="TPRIMPS"/>
<dbReference type="InterPro" id="IPR055356">
    <property type="entry name" value="ZP-N"/>
</dbReference>
<dbReference type="SMART" id="SM00241">
    <property type="entry name" value="ZP"/>
    <property type="match status" value="1"/>
</dbReference>
<reference evidence="16" key="2">
    <citation type="submission" date="2025-09" db="UniProtKB">
        <authorList>
            <consortium name="Ensembl"/>
        </authorList>
    </citation>
    <scope>IDENTIFICATION</scope>
</reference>
<dbReference type="Pfam" id="PF00100">
    <property type="entry name" value="Zona_pellucida"/>
    <property type="match status" value="1"/>
</dbReference>
<evidence type="ECO:0000256" key="1">
    <source>
        <dbReference type="ARBA" id="ARBA00004251"/>
    </source>
</evidence>
<reference evidence="16" key="1">
    <citation type="submission" date="2025-08" db="UniProtKB">
        <authorList>
            <consortium name="Ensembl"/>
        </authorList>
    </citation>
    <scope>IDENTIFICATION</scope>
</reference>
<dbReference type="PANTHER" id="PTHR23343">
    <property type="entry name" value="ZONA PELLUCIDA SPERM-BINDING PROTEIN"/>
    <property type="match status" value="1"/>
</dbReference>
<keyword evidence="14" id="KW-0732">Signal</keyword>
<evidence type="ECO:0000256" key="8">
    <source>
        <dbReference type="ARBA" id="ARBA00023136"/>
    </source>
</evidence>
<comment type="subcellular location">
    <subcellularLocation>
        <location evidence="1">Cell membrane</location>
        <topology evidence="1">Single-pass type I membrane protein</topology>
    </subcellularLocation>
    <subcellularLocation>
        <location evidence="12">Zona pellucida</location>
    </subcellularLocation>
</comment>
<dbReference type="Gene3D" id="2.60.40.4100">
    <property type="entry name" value="Zona pellucida, ZP-C domain"/>
    <property type="match status" value="1"/>
</dbReference>
<dbReference type="InterPro" id="IPR057638">
    <property type="entry name" value="Ig_ZP2_2nd"/>
</dbReference>
<dbReference type="AlphaFoldDB" id="A0A8C4QQB6"/>
<protein>
    <recommendedName>
        <fullName evidence="15">ZP domain-containing protein</fullName>
    </recommendedName>
</protein>
<keyword evidence="17" id="KW-1185">Reference proteome</keyword>
<dbReference type="InterPro" id="IPR055355">
    <property type="entry name" value="ZP-C"/>
</dbReference>
<dbReference type="GeneTree" id="ENSGT00940000160133"/>
<evidence type="ECO:0000256" key="5">
    <source>
        <dbReference type="ARBA" id="ARBA00022685"/>
    </source>
</evidence>
<dbReference type="Pfam" id="PF23736">
    <property type="entry name" value="Ig_ZP2"/>
    <property type="match status" value="1"/>
</dbReference>
<dbReference type="GO" id="GO:0035804">
    <property type="term" value="F:structural constituent of egg coat"/>
    <property type="evidence" value="ECO:0007669"/>
    <property type="project" value="TreeGrafter"/>
</dbReference>
<keyword evidence="4" id="KW-0272">Extracellular matrix</keyword>
<dbReference type="PROSITE" id="PS51034">
    <property type="entry name" value="ZP_2"/>
    <property type="match status" value="1"/>
</dbReference>
<dbReference type="InterPro" id="IPR051148">
    <property type="entry name" value="Zona_Pellucida_Domain_gp"/>
</dbReference>
<dbReference type="PANTHER" id="PTHR23343:SF4">
    <property type="entry name" value="ZONA PELLUCIDA SPERM-BINDING PROTEIN 2"/>
    <property type="match status" value="1"/>
</dbReference>
<evidence type="ECO:0000256" key="6">
    <source>
        <dbReference type="ARBA" id="ARBA00022692"/>
    </source>
</evidence>
<keyword evidence="8 13" id="KW-0472">Membrane</keyword>
<evidence type="ECO:0000256" key="9">
    <source>
        <dbReference type="ARBA" id="ARBA00023157"/>
    </source>
</evidence>